<keyword evidence="9" id="KW-0624">Polysaccharide degradation</keyword>
<dbReference type="PROSITE" id="PS50853">
    <property type="entry name" value="FN3"/>
    <property type="match status" value="1"/>
</dbReference>
<dbReference type="GO" id="GO:0052861">
    <property type="term" value="F:endo-1,3(4)-beta-glucanase activity"/>
    <property type="evidence" value="ECO:0007669"/>
    <property type="project" value="InterPro"/>
</dbReference>
<dbReference type="Pfam" id="PF03422">
    <property type="entry name" value="CBM_6"/>
    <property type="match status" value="1"/>
</dbReference>
<evidence type="ECO:0000256" key="9">
    <source>
        <dbReference type="ARBA" id="ARBA00023326"/>
    </source>
</evidence>
<dbReference type="EMBL" id="CP037933">
    <property type="protein sequence ID" value="QBN20577.1"/>
    <property type="molecule type" value="Genomic_DNA"/>
</dbReference>
<dbReference type="Pfam" id="PF18962">
    <property type="entry name" value="Por_Secre_tail"/>
    <property type="match status" value="1"/>
</dbReference>
<feature type="domain" description="Fibronectin type-III" evidence="11">
    <location>
        <begin position="1300"/>
        <end position="1391"/>
    </location>
</feature>
<comment type="similarity">
    <text evidence="2">Belongs to the glycosyl hydrolase 81 family.</text>
</comment>
<dbReference type="InterPro" id="IPR008979">
    <property type="entry name" value="Galactose-bd-like_sf"/>
</dbReference>
<dbReference type="SUPFAM" id="SSF49785">
    <property type="entry name" value="Galactose-binding domain-like"/>
    <property type="match status" value="1"/>
</dbReference>
<evidence type="ECO:0000256" key="4">
    <source>
        <dbReference type="ARBA" id="ARBA00022729"/>
    </source>
</evidence>
<evidence type="ECO:0000256" key="1">
    <source>
        <dbReference type="ARBA" id="ARBA00000382"/>
    </source>
</evidence>
<sequence>MIFLFATAVVCFLCALDSSAQVIPVGSGSYTKTFPGTDAAGRNGFPSGTPNLSGAALGKPVPTNDWWSKLAKETQASNLFTYPYTLKTTPNGLVVSYIPSGVIDDMSPVVMSVVGMAATKTTVSDYSDWTVTMDWNDGTRNFQATAGIAMPFLYFTKKTTDVVQVTVNSGTVTISNEMLVIVNAKNSADFAVYAPTGSTWTQNGGVYTSTLNGKNYWSMAFIPLTASNVTTVANEYKKYAYVFPTSTTSSFNYNESTSVMRTDFNVITEVKEGTESNVLLGLLPHQWDNLAANSPVPNKYSYATIRGEMKTLDGNSFSVENKFHGILPTLPYVDNYSDGFTPTALTEKIASIENDALATWTDSYNEGQVMNRLIQTARIADEMGNIAARDKMLATVKERLEDWLKAEGGEVAFLFYYNTTWSAMLGYPAGHGQDTNINDHHFHWGYFIHAASFLEQYQPGWAAQYGEMINLLIRDAASTDRNDALFPYLRNFSPYAGHCWANGFATFPQGNDQESTSESMQFNSSLIHWGEVTGNKAIRDLGIYLYTTEQTAIDEYWLDTKERNFPPSQQYSLVSRVWGNSFDNGTFWTADIAASYGIELYPIHGGSLYLGQDTAYVTKLWNEIEANTGILTNQVNANLWHDVMWEYLAFINPAKAISLYNSYPNRELKFGVSDAQTYHWLHAMNALGRVDATITANSPIAAAFTQNGKTNYVAHNYTDQPITVTFSTGYQLAVPARKMVSSMDSKVTGVITTTFQQAFVNGSVKLDVVASGGTPIKVEFMDGTTSLGIATAAPYTWNATNLTLGVHSFYAKVYEDTVKLNVTNSVDVIVGNQMPYGGTAWGIPGVIEAGKFDTFEGGKGQNIAYLDGTTANLGDFRMDEAVDAISNVAEGATVGHIASGEWLEYTVNVAQSGLYSFDFRYASGNAAGGGPFHLELDGKAISTAITVPSSSTTSWDVWATKTVSNIPLTPGEHILRVVFASGEFNLAKMTFARTGDLTYSYPTANAGPNLKVILPLTTTAIDGSASTESEAKPLTYLWTQNYGPSAVQFSDATAVNPTINGLVEGTYSLKLTVTNPDLRTDSDELLILVTNTANALPTVSLVTPADNATFTEGKAVSITANASDFDGTIQQVDFYQGSTLISSDTSAPYAATWNPSAGTYALTAKATDNNGAISTSQIVNVTIAAAMVCVETSKLAQQGTFSIGYKSTFETVGTNVYVTFELLDTDKTGVIAYLWKQSPFGETQMVNVSGKIFTATLTGQTMGATINYACKFAYAGGLSVTKYVSYVVGSNCGSTNDTQAPTNFTASIGAITGSSVELLLNANDNSGTVVYNVAYGANSSSTSSASGVQKSFLITGLSPNTNYNFSVLASDLVGNVAVNNPIVLNATTSANTNTDCAGTASEASQGTFSVGYKYAFQTIGTDVKITFELLDDKTGVIAYLWKQSPFAETSMTNVSGKIFTKTISGQTVGSTISYAVKFAFAGGLSVTKYLSYTVGNSCSLGVENPYEIKQLAYPNPVENSLQLQLFDDQNQITLTDVLGRKVLEDVVKSTHTIDMSSFKSGIYFLKINNSLGIENLKIIKN</sequence>
<protein>
    <recommendedName>
        <fullName evidence="3">glucan endo-1,3-beta-D-glucosidase</fullName>
        <ecNumber evidence="3">3.2.1.39</ecNumber>
    </recommendedName>
</protein>
<dbReference type="InterPro" id="IPR036116">
    <property type="entry name" value="FN3_sf"/>
</dbReference>
<keyword evidence="14" id="KW-1185">Reference proteome</keyword>
<feature type="domain" description="CBM6" evidence="12">
    <location>
        <begin position="853"/>
        <end position="992"/>
    </location>
</feature>
<dbReference type="NCBIfam" id="TIGR04183">
    <property type="entry name" value="Por_Secre_tail"/>
    <property type="match status" value="1"/>
</dbReference>
<evidence type="ECO:0000259" key="12">
    <source>
        <dbReference type="PROSITE" id="PS51175"/>
    </source>
</evidence>
<evidence type="ECO:0000256" key="3">
    <source>
        <dbReference type="ARBA" id="ARBA00012780"/>
    </source>
</evidence>
<dbReference type="GO" id="GO:0042973">
    <property type="term" value="F:glucan endo-1,3-beta-D-glucosidase activity"/>
    <property type="evidence" value="ECO:0007669"/>
    <property type="project" value="UniProtKB-EC"/>
</dbReference>
<dbReference type="GO" id="GO:0000272">
    <property type="term" value="P:polysaccharide catabolic process"/>
    <property type="evidence" value="ECO:0007669"/>
    <property type="project" value="UniProtKB-KW"/>
</dbReference>
<evidence type="ECO:0000259" key="11">
    <source>
        <dbReference type="PROSITE" id="PS50853"/>
    </source>
</evidence>
<dbReference type="GO" id="GO:0071555">
    <property type="term" value="P:cell wall organization"/>
    <property type="evidence" value="ECO:0007669"/>
    <property type="project" value="UniProtKB-KW"/>
</dbReference>
<keyword evidence="4 10" id="KW-0732">Signal</keyword>
<evidence type="ECO:0000256" key="2">
    <source>
        <dbReference type="ARBA" id="ARBA00010730"/>
    </source>
</evidence>
<dbReference type="EC" id="3.2.1.39" evidence="3"/>
<proteinExistence type="inferred from homology"/>
<keyword evidence="6" id="KW-0119">Carbohydrate metabolism</keyword>
<dbReference type="InterPro" id="IPR006584">
    <property type="entry name" value="Cellulose-bd_IV"/>
</dbReference>
<feature type="chain" id="PRO_5020244826" description="glucan endo-1,3-beta-D-glucosidase" evidence="10">
    <location>
        <begin position="21"/>
        <end position="1581"/>
    </location>
</feature>
<dbReference type="Pfam" id="PF17652">
    <property type="entry name" value="Glyco_hydro81C"/>
    <property type="match status" value="1"/>
</dbReference>
<reference evidence="14" key="1">
    <citation type="submission" date="2019-03" db="EMBL/GenBank/DDBJ databases">
        <title>Flavobacterium sp.</title>
        <authorList>
            <person name="Kim H."/>
        </authorList>
    </citation>
    <scope>NUCLEOTIDE SEQUENCE [LARGE SCALE GENOMIC DNA]</scope>
    <source>
        <strain evidence="14">GS13</strain>
    </source>
</reference>
<keyword evidence="8" id="KW-0961">Cell wall biogenesis/degradation</keyword>
<keyword evidence="5" id="KW-0378">Hydrolase</keyword>
<dbReference type="InterPro" id="IPR005084">
    <property type="entry name" value="CBM6"/>
</dbReference>
<evidence type="ECO:0000313" key="13">
    <source>
        <dbReference type="EMBL" id="QBN20577.1"/>
    </source>
</evidence>
<dbReference type="Gene3D" id="2.60.40.10">
    <property type="entry name" value="Immunoglobulins"/>
    <property type="match status" value="4"/>
</dbReference>
<dbReference type="GO" id="GO:0030246">
    <property type="term" value="F:carbohydrate binding"/>
    <property type="evidence" value="ECO:0007669"/>
    <property type="project" value="InterPro"/>
</dbReference>
<feature type="signal peptide" evidence="10">
    <location>
        <begin position="1"/>
        <end position="20"/>
    </location>
</feature>
<dbReference type="SUPFAM" id="SSF49299">
    <property type="entry name" value="PKD domain"/>
    <property type="match status" value="1"/>
</dbReference>
<dbReference type="InterPro" id="IPR005200">
    <property type="entry name" value="Endo-beta-glucanase"/>
</dbReference>
<gene>
    <name evidence="13" type="ORF">E1750_04315</name>
</gene>
<dbReference type="InterPro" id="IPR040720">
    <property type="entry name" value="GH81_C"/>
</dbReference>
<dbReference type="CDD" id="cd00063">
    <property type="entry name" value="FN3"/>
    <property type="match status" value="1"/>
</dbReference>
<accession>A0A4P6YI41</accession>
<evidence type="ECO:0000256" key="10">
    <source>
        <dbReference type="SAM" id="SignalP"/>
    </source>
</evidence>
<evidence type="ECO:0000313" key="14">
    <source>
        <dbReference type="Proteomes" id="UP000291124"/>
    </source>
</evidence>
<keyword evidence="7" id="KW-0326">Glycosidase</keyword>
<dbReference type="Pfam" id="PF22352">
    <property type="entry name" value="K319L-like_PKD"/>
    <property type="match status" value="1"/>
</dbReference>
<dbReference type="InterPro" id="IPR035986">
    <property type="entry name" value="PKD_dom_sf"/>
</dbReference>
<dbReference type="OrthoDB" id="9762711at2"/>
<name>A0A4P6YI41_9FLAO</name>
<organism evidence="13 14">
    <name type="scientific">Flavobacterium nackdongense</name>
    <dbReference type="NCBI Taxonomy" id="2547394"/>
    <lineage>
        <taxon>Bacteria</taxon>
        <taxon>Pseudomonadati</taxon>
        <taxon>Bacteroidota</taxon>
        <taxon>Flavobacteriia</taxon>
        <taxon>Flavobacteriales</taxon>
        <taxon>Flavobacteriaceae</taxon>
        <taxon>Flavobacterium</taxon>
    </lineage>
</organism>
<dbReference type="PROSITE" id="PS52008">
    <property type="entry name" value="GH81"/>
    <property type="match status" value="1"/>
</dbReference>
<evidence type="ECO:0000256" key="6">
    <source>
        <dbReference type="ARBA" id="ARBA00023277"/>
    </source>
</evidence>
<dbReference type="InterPro" id="IPR003961">
    <property type="entry name" value="FN3_dom"/>
</dbReference>
<dbReference type="PROSITE" id="PS51175">
    <property type="entry name" value="CBM6"/>
    <property type="match status" value="1"/>
</dbReference>
<dbReference type="Gene3D" id="2.60.120.260">
    <property type="entry name" value="Galactose-binding domain-like"/>
    <property type="match status" value="1"/>
</dbReference>
<dbReference type="KEGG" id="fnk:E1750_04315"/>
<dbReference type="Pfam" id="PF17957">
    <property type="entry name" value="Big_7"/>
    <property type="match status" value="1"/>
</dbReference>
<dbReference type="SUPFAM" id="SSF49265">
    <property type="entry name" value="Fibronectin type III"/>
    <property type="match status" value="1"/>
</dbReference>
<dbReference type="InterPro" id="IPR026444">
    <property type="entry name" value="Secre_tail"/>
</dbReference>
<dbReference type="Proteomes" id="UP000291124">
    <property type="component" value="Chromosome"/>
</dbReference>
<evidence type="ECO:0000256" key="5">
    <source>
        <dbReference type="ARBA" id="ARBA00022801"/>
    </source>
</evidence>
<dbReference type="PANTHER" id="PTHR31983:SF0">
    <property type="entry name" value="GLUCAN ENDO-1,3-BETA-D-GLUCOSIDASE 2"/>
    <property type="match status" value="1"/>
</dbReference>
<dbReference type="SMART" id="SM00606">
    <property type="entry name" value="CBD_IV"/>
    <property type="match status" value="1"/>
</dbReference>
<dbReference type="InterPro" id="IPR013783">
    <property type="entry name" value="Ig-like_fold"/>
</dbReference>
<evidence type="ECO:0000256" key="7">
    <source>
        <dbReference type="ARBA" id="ARBA00023295"/>
    </source>
</evidence>
<dbReference type="PANTHER" id="PTHR31983">
    <property type="entry name" value="ENDO-1,3(4)-BETA-GLUCANASE 1"/>
    <property type="match status" value="1"/>
</dbReference>
<evidence type="ECO:0000256" key="8">
    <source>
        <dbReference type="ARBA" id="ARBA00023316"/>
    </source>
</evidence>
<comment type="catalytic activity">
    <reaction evidence="1">
        <text>Hydrolysis of (1-&gt;3)-beta-D-glucosidic linkages in (1-&gt;3)-beta-D-glucans.</text>
        <dbReference type="EC" id="3.2.1.39"/>
    </reaction>
</comment>
<dbReference type="CDD" id="cd04080">
    <property type="entry name" value="CBM6_cellulase-like"/>
    <property type="match status" value="1"/>
</dbReference>